<protein>
    <submittedName>
        <fullName evidence="4">Aldo/keto reductase</fullName>
    </submittedName>
</protein>
<feature type="compositionally biased region" description="Basic and acidic residues" evidence="2">
    <location>
        <begin position="332"/>
        <end position="349"/>
    </location>
</feature>
<comment type="caution">
    <text evidence="4">The sequence shown here is derived from an EMBL/GenBank/DDBJ whole genome shotgun (WGS) entry which is preliminary data.</text>
</comment>
<dbReference type="SUPFAM" id="SSF51430">
    <property type="entry name" value="NAD(P)-linked oxidoreductase"/>
    <property type="match status" value="1"/>
</dbReference>
<dbReference type="AlphaFoldDB" id="A0A2T4DVR1"/>
<evidence type="ECO:0000259" key="3">
    <source>
        <dbReference type="Pfam" id="PF00248"/>
    </source>
</evidence>
<dbReference type="CDD" id="cd19091">
    <property type="entry name" value="AKR_PsAKR"/>
    <property type="match status" value="1"/>
</dbReference>
<dbReference type="Pfam" id="PF00248">
    <property type="entry name" value="Aldo_ket_red"/>
    <property type="match status" value="1"/>
</dbReference>
<name>A0A2T4DVR1_9BACT</name>
<dbReference type="Proteomes" id="UP000240608">
    <property type="component" value="Unassembled WGS sequence"/>
</dbReference>
<dbReference type="PANTHER" id="PTHR43364:SF4">
    <property type="entry name" value="NAD(P)-LINKED OXIDOREDUCTASE SUPERFAMILY PROTEIN"/>
    <property type="match status" value="1"/>
</dbReference>
<organism evidence="4 5">
    <name type="scientific">Marivirga lumbricoides</name>
    <dbReference type="NCBI Taxonomy" id="1046115"/>
    <lineage>
        <taxon>Bacteria</taxon>
        <taxon>Pseudomonadati</taxon>
        <taxon>Bacteroidota</taxon>
        <taxon>Cytophagia</taxon>
        <taxon>Cytophagales</taxon>
        <taxon>Marivirgaceae</taxon>
        <taxon>Marivirga</taxon>
    </lineage>
</organism>
<dbReference type="GO" id="GO:0016491">
    <property type="term" value="F:oxidoreductase activity"/>
    <property type="evidence" value="ECO:0007669"/>
    <property type="project" value="UniProtKB-KW"/>
</dbReference>
<gene>
    <name evidence="4" type="ORF">C9994_00785</name>
</gene>
<evidence type="ECO:0000256" key="2">
    <source>
        <dbReference type="SAM" id="MobiDB-lite"/>
    </source>
</evidence>
<evidence type="ECO:0000313" key="5">
    <source>
        <dbReference type="Proteomes" id="UP000240608"/>
    </source>
</evidence>
<dbReference type="InterPro" id="IPR036812">
    <property type="entry name" value="NAD(P)_OxRdtase_dom_sf"/>
</dbReference>
<reference evidence="4 5" key="1">
    <citation type="submission" date="2018-03" db="EMBL/GenBank/DDBJ databases">
        <title>Cross-interface Injection: A General Nanoliter Liquid Handling Method Applied to Single Cells Genome Amplification Automated Nanoliter Liquid Handling Applied to Single Cell Multiple Displacement Amplification.</title>
        <authorList>
            <person name="Yun J."/>
            <person name="Xu P."/>
            <person name="Xu J."/>
            <person name="Dai X."/>
            <person name="Wang Y."/>
            <person name="Zheng X."/>
            <person name="Cao C."/>
            <person name="Yi Q."/>
            <person name="Zhu Y."/>
            <person name="Wang L."/>
            <person name="Dong Z."/>
            <person name="Huang Y."/>
            <person name="Huang L."/>
            <person name="Du W."/>
        </authorList>
    </citation>
    <scope>NUCLEOTIDE SEQUENCE [LARGE SCALE GENOMIC DNA]</scope>
    <source>
        <strain evidence="4 5">Z-D1-2</strain>
    </source>
</reference>
<dbReference type="PANTHER" id="PTHR43364">
    <property type="entry name" value="NADH-SPECIFIC METHYLGLYOXAL REDUCTASE-RELATED"/>
    <property type="match status" value="1"/>
</dbReference>
<evidence type="ECO:0000313" key="4">
    <source>
        <dbReference type="EMBL" id="PTB97893.1"/>
    </source>
</evidence>
<dbReference type="InterPro" id="IPR023210">
    <property type="entry name" value="NADP_OxRdtase_dom"/>
</dbReference>
<feature type="region of interest" description="Disordered" evidence="2">
    <location>
        <begin position="330"/>
        <end position="349"/>
    </location>
</feature>
<dbReference type="InterPro" id="IPR050523">
    <property type="entry name" value="AKR_Detox_Biosynth"/>
</dbReference>
<dbReference type="Gene3D" id="3.20.20.100">
    <property type="entry name" value="NADP-dependent oxidoreductase domain"/>
    <property type="match status" value="1"/>
</dbReference>
<keyword evidence="1" id="KW-0560">Oxidoreductase</keyword>
<accession>A0A2T4DVR1</accession>
<dbReference type="GO" id="GO:0005829">
    <property type="term" value="C:cytosol"/>
    <property type="evidence" value="ECO:0007669"/>
    <property type="project" value="TreeGrafter"/>
</dbReference>
<feature type="domain" description="NADP-dependent oxidoreductase" evidence="3">
    <location>
        <begin position="15"/>
        <end position="319"/>
    </location>
</feature>
<proteinExistence type="predicted"/>
<sequence>MKYNMLGNTGLLVSELCLGTMTFGGKGYWTAIGQLDQKPVDDLMKKAVESGINFIDTANVYSEGLSEEMTGQSIKNLGLKREELILATKVRGTMGEAPNQTGLSRGHIFKEVDSSLKRLKTDYIDLYQIHGFDPFTPIEETLQALDDIVKAGKVRYIGCSNLAAWQIMKALAYSDKHHLSKFISLQAYYTIAGRDLEREIIPLLKDQKLGLMVWSPLAGGILSGKYSKDGKGPEGARRVDFDFPPINKDRAFSVLDILHDMAKEKNVSVAQLSLAWLLHQSAVSSVIIGAKKMEQLEDNLKATEVQFSEKELQQLDEVSQLPLEYPGWMLERQGRDRRQQQEDFKVKKP</sequence>
<dbReference type="FunFam" id="3.20.20.100:FF:000004">
    <property type="entry name" value="Oxidoreductase, aldo/keto reductase"/>
    <property type="match status" value="1"/>
</dbReference>
<evidence type="ECO:0000256" key="1">
    <source>
        <dbReference type="ARBA" id="ARBA00023002"/>
    </source>
</evidence>
<dbReference type="EMBL" id="PYVU01000003">
    <property type="protein sequence ID" value="PTB97893.1"/>
    <property type="molecule type" value="Genomic_DNA"/>
</dbReference>